<keyword evidence="4" id="KW-0961">Cell wall biogenesis/degradation</keyword>
<evidence type="ECO:0000313" key="7">
    <source>
        <dbReference type="Proteomes" id="UP001365846"/>
    </source>
</evidence>
<evidence type="ECO:0000259" key="5">
    <source>
        <dbReference type="Pfam" id="PF01510"/>
    </source>
</evidence>
<comment type="catalytic activity">
    <reaction evidence="1">
        <text>Hydrolyzes the link between N-acetylmuramoyl residues and L-amino acid residues in certain cell-wall glycopeptides.</text>
        <dbReference type="EC" id="3.5.1.28"/>
    </reaction>
</comment>
<dbReference type="EMBL" id="JBBKZU010000008">
    <property type="protein sequence ID" value="MEJ8813338.1"/>
    <property type="molecule type" value="Genomic_DNA"/>
</dbReference>
<dbReference type="RefSeq" id="WP_340358575.1">
    <property type="nucleotide sequence ID" value="NZ_JBBKZU010000008.1"/>
</dbReference>
<accession>A0ABU8VI44</accession>
<comment type="caution">
    <text evidence="6">The sequence shown here is derived from an EMBL/GenBank/DDBJ whole genome shotgun (WGS) entry which is preliminary data.</text>
</comment>
<dbReference type="GO" id="GO:0008745">
    <property type="term" value="F:N-acetylmuramoyl-L-alanine amidase activity"/>
    <property type="evidence" value="ECO:0007669"/>
    <property type="project" value="UniProtKB-EC"/>
</dbReference>
<dbReference type="Gene3D" id="3.40.80.10">
    <property type="entry name" value="Peptidoglycan recognition protein-like"/>
    <property type="match status" value="1"/>
</dbReference>
<keyword evidence="7" id="KW-1185">Reference proteome</keyword>
<dbReference type="InterPro" id="IPR036505">
    <property type="entry name" value="Amidase/PGRP_sf"/>
</dbReference>
<keyword evidence="3 6" id="KW-0378">Hydrolase</keyword>
<proteinExistence type="predicted"/>
<dbReference type="Proteomes" id="UP001365846">
    <property type="component" value="Unassembled WGS sequence"/>
</dbReference>
<protein>
    <recommendedName>
        <fullName evidence="2">N-acetylmuramoyl-L-alanine amidase</fullName>
        <ecNumber evidence="2">3.5.1.28</ecNumber>
    </recommendedName>
</protein>
<evidence type="ECO:0000313" key="6">
    <source>
        <dbReference type="EMBL" id="MEJ8813338.1"/>
    </source>
</evidence>
<reference evidence="6 7" key="1">
    <citation type="submission" date="2024-03" db="EMBL/GenBank/DDBJ databases">
        <title>Novel species of the genus Variovorax.</title>
        <authorList>
            <person name="Liu Q."/>
            <person name="Xin Y.-H."/>
        </authorList>
    </citation>
    <scope>NUCLEOTIDE SEQUENCE [LARGE SCALE GENOMIC DNA]</scope>
    <source>
        <strain evidence="6 7">KACC 18899</strain>
    </source>
</reference>
<evidence type="ECO:0000256" key="2">
    <source>
        <dbReference type="ARBA" id="ARBA00011901"/>
    </source>
</evidence>
<dbReference type="SUPFAM" id="SSF55846">
    <property type="entry name" value="N-acetylmuramoyl-L-alanine amidase-like"/>
    <property type="match status" value="1"/>
</dbReference>
<dbReference type="Pfam" id="PF01510">
    <property type="entry name" value="Amidase_2"/>
    <property type="match status" value="1"/>
</dbReference>
<evidence type="ECO:0000256" key="3">
    <source>
        <dbReference type="ARBA" id="ARBA00022801"/>
    </source>
</evidence>
<dbReference type="EC" id="3.5.1.28" evidence="2"/>
<dbReference type="PANTHER" id="PTHR30417">
    <property type="entry name" value="N-ACETYLMURAMOYL-L-ALANINE AMIDASE AMID"/>
    <property type="match status" value="1"/>
</dbReference>
<dbReference type="InterPro" id="IPR051206">
    <property type="entry name" value="NAMLAA_amidase_2"/>
</dbReference>
<evidence type="ECO:0000256" key="1">
    <source>
        <dbReference type="ARBA" id="ARBA00001561"/>
    </source>
</evidence>
<gene>
    <name evidence="6" type="ORF">WKW77_19780</name>
</gene>
<feature type="domain" description="N-acetylmuramoyl-L-alanine amidase" evidence="5">
    <location>
        <begin position="31"/>
        <end position="199"/>
    </location>
</feature>
<dbReference type="InterPro" id="IPR002502">
    <property type="entry name" value="Amidase_domain"/>
</dbReference>
<sequence>MTLYITKDGHVDAERIKVKIFSGIERGTMSAINGIVVHQTNSPTANATFNSYSSTTNGGAPNGAHFLIDKDGTIYQTASLYRATNHVGLMQSRCIITRQCHPTELKHAQSLERIKIVSNKAKAVHLNEVQKAWPGRYPSNADSIGIEIVGLAIGPRNREVYEPVNDAQNSSLKWLINQLAETLEVSMHEVYRHPDIGRKNPTEASTAKW</sequence>
<name>A0ABU8VI44_9BURK</name>
<organism evidence="6 7">
    <name type="scientific">Variovorax ureilyticus</name>
    <dbReference type="NCBI Taxonomy" id="1836198"/>
    <lineage>
        <taxon>Bacteria</taxon>
        <taxon>Pseudomonadati</taxon>
        <taxon>Pseudomonadota</taxon>
        <taxon>Betaproteobacteria</taxon>
        <taxon>Burkholderiales</taxon>
        <taxon>Comamonadaceae</taxon>
        <taxon>Variovorax</taxon>
    </lineage>
</organism>
<dbReference type="PANTHER" id="PTHR30417:SF1">
    <property type="entry name" value="N-ACETYLMURAMOYL-L-ALANINE AMIDASE AMID"/>
    <property type="match status" value="1"/>
</dbReference>
<evidence type="ECO:0000256" key="4">
    <source>
        <dbReference type="ARBA" id="ARBA00023316"/>
    </source>
</evidence>